<evidence type="ECO:0000313" key="2">
    <source>
        <dbReference type="Proteomes" id="UP000019202"/>
    </source>
</evidence>
<reference evidence="1" key="1">
    <citation type="submission" date="2013-11" db="EMBL/GenBank/DDBJ databases">
        <title>Draft genome sequence and annotation of the entomopathogenic bacteria, Xenorhabdus cabanillasi strain JM26 and Xenorhabdus szentirmai strain DSM 16338.</title>
        <authorList>
            <person name="Gualtieri M."/>
            <person name="Ogier J.C."/>
            <person name="Pages S."/>
            <person name="Givaudan A."/>
            <person name="Gaudriault S."/>
        </authorList>
    </citation>
    <scope>NUCLEOTIDE SEQUENCE [LARGE SCALE GENOMIC DNA]</scope>
    <source>
        <strain evidence="1">DSM 16338</strain>
    </source>
</reference>
<dbReference type="AlphaFoldDB" id="W1IYN2"/>
<evidence type="ECO:0000313" key="1">
    <source>
        <dbReference type="EMBL" id="CDL82741.1"/>
    </source>
</evidence>
<comment type="caution">
    <text evidence="1">The sequence shown here is derived from an EMBL/GenBank/DDBJ whole genome shotgun (WGS) entry which is preliminary data.</text>
</comment>
<accession>W1IYN2</accession>
<organism evidence="1 2">
    <name type="scientific">Xenorhabdus szentirmaii DSM 16338</name>
    <dbReference type="NCBI Taxonomy" id="1427518"/>
    <lineage>
        <taxon>Bacteria</taxon>
        <taxon>Pseudomonadati</taxon>
        <taxon>Pseudomonadota</taxon>
        <taxon>Gammaproteobacteria</taxon>
        <taxon>Enterobacterales</taxon>
        <taxon>Morganellaceae</taxon>
        <taxon>Xenorhabdus</taxon>
    </lineage>
</organism>
<proteinExistence type="predicted"/>
<dbReference type="STRING" id="1427518.XSR1_230049"/>
<sequence>MSQKHGIRMPMLCCKSLHVSLFFDDTNNNELNDTSVMPPHPSNIARLYHACSPQNERANDRGFHSYYIPGVGTPFPEINTMDYYSSGLTFAVGGEDRINWGLIQICDALNYSITGDHLQNTVMRKAVEAMNTSNSSRKLEGTAGIFGAINSIPANQQATRKKYLEAINNQEPRTTEMVRLHEIEKLLKPLK</sequence>
<gene>
    <name evidence="1" type="ORF">XSR1_230049</name>
</gene>
<keyword evidence="2" id="KW-1185">Reference proteome</keyword>
<dbReference type="EMBL" id="CBXF010000081">
    <property type="protein sequence ID" value="CDL82741.1"/>
    <property type="molecule type" value="Genomic_DNA"/>
</dbReference>
<protein>
    <submittedName>
        <fullName evidence="1">Uncharacterized protein</fullName>
    </submittedName>
</protein>
<dbReference type="Proteomes" id="UP000019202">
    <property type="component" value="Unassembled WGS sequence"/>
</dbReference>
<dbReference type="RefSeq" id="WP_244431785.1">
    <property type="nucleotide sequence ID" value="NZ_CAWLWS010000081.1"/>
</dbReference>
<name>W1IYN2_9GAMM</name>